<feature type="compositionally biased region" description="Polar residues" evidence="1">
    <location>
        <begin position="170"/>
        <end position="179"/>
    </location>
</feature>
<feature type="compositionally biased region" description="Low complexity" evidence="1">
    <location>
        <begin position="190"/>
        <end position="223"/>
    </location>
</feature>
<accession>A0A915A2K9</accession>
<name>A0A915A2K9_PARUN</name>
<feature type="compositionally biased region" description="Low complexity" evidence="1">
    <location>
        <begin position="127"/>
        <end position="153"/>
    </location>
</feature>
<sequence>MEIDKTYSWYPLPNTFTISIQPLKTTSSRKRLILREMITVILKFQTPGWFCFLSEFIKTGREDSQERGRQTPRPSQFLTMNQLPASIGDPGDMMVATLAQFFERMMDVERGANFLTNLTSLRDANERASNARRSASNENIAPTATPNTLPTAPQMTNRTEQRQHRDEVSDSSSSDTGATIDSEVSDPGVTATTSSGARRTTTSTANTSTNTSSVSADANTSTAGTALSSVRDAVTVRSPPSIHQGTYMRRLSGNPTNAISARRRPVARHS</sequence>
<feature type="compositionally biased region" description="Basic and acidic residues" evidence="1">
    <location>
        <begin position="159"/>
        <end position="168"/>
    </location>
</feature>
<reference evidence="3" key="1">
    <citation type="submission" date="2022-11" db="UniProtKB">
        <authorList>
            <consortium name="WormBaseParasite"/>
        </authorList>
    </citation>
    <scope>IDENTIFICATION</scope>
</reference>
<evidence type="ECO:0000256" key="1">
    <source>
        <dbReference type="SAM" id="MobiDB-lite"/>
    </source>
</evidence>
<dbReference type="WBParaSite" id="PgE238_g001_t01">
    <property type="protein sequence ID" value="PgE238_g001_t01"/>
    <property type="gene ID" value="PgE238_g001"/>
</dbReference>
<protein>
    <submittedName>
        <fullName evidence="3">Uncharacterized protein</fullName>
    </submittedName>
</protein>
<dbReference type="Proteomes" id="UP000887569">
    <property type="component" value="Unplaced"/>
</dbReference>
<feature type="compositionally biased region" description="Basic residues" evidence="1">
    <location>
        <begin position="261"/>
        <end position="270"/>
    </location>
</feature>
<evidence type="ECO:0000313" key="2">
    <source>
        <dbReference type="Proteomes" id="UP000887569"/>
    </source>
</evidence>
<dbReference type="AlphaFoldDB" id="A0A915A2K9"/>
<proteinExistence type="predicted"/>
<keyword evidence="2" id="KW-1185">Reference proteome</keyword>
<evidence type="ECO:0000313" key="3">
    <source>
        <dbReference type="WBParaSite" id="PgE238_g001_t01"/>
    </source>
</evidence>
<feature type="region of interest" description="Disordered" evidence="1">
    <location>
        <begin position="125"/>
        <end position="270"/>
    </location>
</feature>
<organism evidence="2 3">
    <name type="scientific">Parascaris univalens</name>
    <name type="common">Nematode worm</name>
    <dbReference type="NCBI Taxonomy" id="6257"/>
    <lineage>
        <taxon>Eukaryota</taxon>
        <taxon>Metazoa</taxon>
        <taxon>Ecdysozoa</taxon>
        <taxon>Nematoda</taxon>
        <taxon>Chromadorea</taxon>
        <taxon>Rhabditida</taxon>
        <taxon>Spirurina</taxon>
        <taxon>Ascaridomorpha</taxon>
        <taxon>Ascaridoidea</taxon>
        <taxon>Ascarididae</taxon>
        <taxon>Parascaris</taxon>
    </lineage>
</organism>